<dbReference type="InterPro" id="IPR028364">
    <property type="entry name" value="Ribosomal_uL1/biogenesis"/>
</dbReference>
<dbReference type="GO" id="GO:1990904">
    <property type="term" value="C:ribonucleoprotein complex"/>
    <property type="evidence" value="ECO:0007669"/>
    <property type="project" value="UniProtKB-KW"/>
</dbReference>
<protein>
    <recommendedName>
        <fullName evidence="4">Ribosomal protein</fullName>
    </recommendedName>
</protein>
<dbReference type="InterPro" id="IPR023673">
    <property type="entry name" value="Ribosomal_uL1_CS"/>
</dbReference>
<dbReference type="Pfam" id="PF00687">
    <property type="entry name" value="Ribosomal_L1"/>
    <property type="match status" value="1"/>
</dbReference>
<keyword evidence="3 4" id="KW-0687">Ribonucleoprotein</keyword>
<keyword evidence="2 4" id="KW-0689">Ribosomal protein</keyword>
<organism evidence="5 6">
    <name type="scientific">Marchantia polymorpha subsp. ruderalis</name>
    <dbReference type="NCBI Taxonomy" id="1480154"/>
    <lineage>
        <taxon>Eukaryota</taxon>
        <taxon>Viridiplantae</taxon>
        <taxon>Streptophyta</taxon>
        <taxon>Embryophyta</taxon>
        <taxon>Marchantiophyta</taxon>
        <taxon>Marchantiopsida</taxon>
        <taxon>Marchantiidae</taxon>
        <taxon>Marchantiales</taxon>
        <taxon>Marchantiaceae</taxon>
        <taxon>Marchantia</taxon>
    </lineage>
</organism>
<comment type="similarity">
    <text evidence="1 4">Belongs to the universal ribosomal protein uL1 family.</text>
</comment>
<dbReference type="SUPFAM" id="SSF56808">
    <property type="entry name" value="Ribosomal protein L1"/>
    <property type="match status" value="1"/>
</dbReference>
<comment type="caution">
    <text evidence="5">The sequence shown here is derived from an EMBL/GenBank/DDBJ whole genome shotgun (WGS) entry which is preliminary data.</text>
</comment>
<dbReference type="Gene3D" id="3.30.190.20">
    <property type="match status" value="2"/>
</dbReference>
<gene>
    <name evidence="5" type="ORF">AXG93_1440s1070</name>
</gene>
<name>A0A176W390_MARPO</name>
<dbReference type="InterPro" id="IPR050257">
    <property type="entry name" value="eL8/uL1-like"/>
</dbReference>
<dbReference type="CDD" id="cd00403">
    <property type="entry name" value="Ribosomal_L1"/>
    <property type="match status" value="1"/>
</dbReference>
<dbReference type="PANTHER" id="PTHR23105">
    <property type="entry name" value="RIBOSOMAL PROTEIN L7AE FAMILY MEMBER"/>
    <property type="match status" value="1"/>
</dbReference>
<dbReference type="PROSITE" id="PS01199">
    <property type="entry name" value="RIBOSOMAL_L1"/>
    <property type="match status" value="1"/>
</dbReference>
<dbReference type="GO" id="GO:0003723">
    <property type="term" value="F:RNA binding"/>
    <property type="evidence" value="ECO:0007669"/>
    <property type="project" value="InterPro"/>
</dbReference>
<dbReference type="EMBL" id="LVLJ01001998">
    <property type="protein sequence ID" value="OAE27051.1"/>
    <property type="molecule type" value="Genomic_DNA"/>
</dbReference>
<evidence type="ECO:0000256" key="3">
    <source>
        <dbReference type="ARBA" id="ARBA00023274"/>
    </source>
</evidence>
<dbReference type="FunFam" id="3.40.50.790:FF:000002">
    <property type="entry name" value="Ribosomal protein"/>
    <property type="match status" value="1"/>
</dbReference>
<proteinExistence type="inferred from homology"/>
<dbReference type="AlphaFoldDB" id="A0A176W390"/>
<keyword evidence="6" id="KW-1185">Reference proteome</keyword>
<dbReference type="Proteomes" id="UP000077202">
    <property type="component" value="Unassembled WGS sequence"/>
</dbReference>
<evidence type="ECO:0000256" key="4">
    <source>
        <dbReference type="RuleBase" id="RU000659"/>
    </source>
</evidence>
<dbReference type="FunFam" id="3.30.190.20:FF:000009">
    <property type="entry name" value="Ribosomal protein L10a"/>
    <property type="match status" value="1"/>
</dbReference>
<evidence type="ECO:0000313" key="6">
    <source>
        <dbReference type="Proteomes" id="UP000077202"/>
    </source>
</evidence>
<evidence type="ECO:0000256" key="2">
    <source>
        <dbReference type="ARBA" id="ARBA00022980"/>
    </source>
</evidence>
<reference evidence="5" key="1">
    <citation type="submission" date="2016-03" db="EMBL/GenBank/DDBJ databases">
        <title>Mechanisms controlling the formation of the plant cell surface in tip-growing cells are functionally conserved among land plants.</title>
        <authorList>
            <person name="Honkanen S."/>
            <person name="Jones V.A."/>
            <person name="Morieri G."/>
            <person name="Champion C."/>
            <person name="Hetherington A.J."/>
            <person name="Kelly S."/>
            <person name="Saint-Marcoux D."/>
            <person name="Proust H."/>
            <person name="Prescott H."/>
            <person name="Dolan L."/>
        </authorList>
    </citation>
    <scope>NUCLEOTIDE SEQUENCE [LARGE SCALE GENOMIC DNA]</scope>
    <source>
        <tissue evidence="5">Whole gametophyte</tissue>
    </source>
</reference>
<dbReference type="GO" id="GO:0005840">
    <property type="term" value="C:ribosome"/>
    <property type="evidence" value="ECO:0007669"/>
    <property type="project" value="UniProtKB-KW"/>
</dbReference>
<evidence type="ECO:0000313" key="5">
    <source>
        <dbReference type="EMBL" id="OAE27051.1"/>
    </source>
</evidence>
<dbReference type="InterPro" id="IPR023674">
    <property type="entry name" value="Ribosomal_uL1-like"/>
</dbReference>
<evidence type="ECO:0000256" key="1">
    <source>
        <dbReference type="ARBA" id="ARBA00010531"/>
    </source>
</evidence>
<sequence>MGSSHPFQFQVLAKNEGPEIEDHSSDAPGFRVGLGVRVPVVSATLERKRLSRSQALGDRVAFKPSVVPSGLDVYQPIYSPLRSGVSLSFAPFRRHSHLPNRTGASSSNAMSKLQSDVLREAITQVVTEAKEKNRKFTETVELQIGLKNYDPQKDKRFSGSVKLPHVPRPKMKVCMLGDAQHVEEAEKMGLDYMDIESLKKMNKNKKLVKKLAKKYHAFLASEAVIKQIPRLLGPGLNKAGKFPALVSHQESLEAKVNETKAMVKFQLKKVLCMGVAVGNCEMEEKQIFQNTQLSVNFLVSLLKKNWQNVRVLYLKTSMGKPVRIY</sequence>
<dbReference type="FunFam" id="3.30.190.20:FF:000006">
    <property type="entry name" value="Ribosomal protein"/>
    <property type="match status" value="1"/>
</dbReference>
<accession>A0A176W390</accession>